<feature type="region of interest" description="Disordered" evidence="1">
    <location>
        <begin position="115"/>
        <end position="145"/>
    </location>
</feature>
<evidence type="ECO:0000313" key="3">
    <source>
        <dbReference type="Proteomes" id="UP000287651"/>
    </source>
</evidence>
<dbReference type="EMBL" id="AMZH03006078">
    <property type="protein sequence ID" value="RRT64723.1"/>
    <property type="molecule type" value="Genomic_DNA"/>
</dbReference>
<reference evidence="2 3" key="1">
    <citation type="journal article" date="2014" name="Agronomy (Basel)">
        <title>A Draft Genome Sequence for Ensete ventricosum, the Drought-Tolerant Tree Against Hunger.</title>
        <authorList>
            <person name="Harrison J."/>
            <person name="Moore K.A."/>
            <person name="Paszkiewicz K."/>
            <person name="Jones T."/>
            <person name="Grant M."/>
            <person name="Ambacheew D."/>
            <person name="Muzemil S."/>
            <person name="Studholme D.J."/>
        </authorList>
    </citation>
    <scope>NUCLEOTIDE SEQUENCE [LARGE SCALE GENOMIC DNA]</scope>
</reference>
<evidence type="ECO:0000256" key="1">
    <source>
        <dbReference type="SAM" id="MobiDB-lite"/>
    </source>
</evidence>
<name>A0A426ZL39_ENSVE</name>
<dbReference type="AlphaFoldDB" id="A0A426ZL39"/>
<protein>
    <submittedName>
        <fullName evidence="2">Uncharacterized protein</fullName>
    </submittedName>
</protein>
<sequence>MTTDLITYKREKTLQNLPRWFLLSPSSQIQLRSQAGDGRASVADIKGKSVCRGGRDSVLLFGSTTRNDVFPAQYGTRLGEGPPSRRKLESGSAQKPAKRADDEWILELVHVLGPKSRMSRDSQNPARLGQGVGRVTPRELSRTPS</sequence>
<feature type="compositionally biased region" description="Basic and acidic residues" evidence="1">
    <location>
        <begin position="136"/>
        <end position="145"/>
    </location>
</feature>
<evidence type="ECO:0000313" key="2">
    <source>
        <dbReference type="EMBL" id="RRT64723.1"/>
    </source>
</evidence>
<accession>A0A426ZL39</accession>
<proteinExistence type="predicted"/>
<feature type="region of interest" description="Disordered" evidence="1">
    <location>
        <begin position="71"/>
        <end position="100"/>
    </location>
</feature>
<organism evidence="2 3">
    <name type="scientific">Ensete ventricosum</name>
    <name type="common">Abyssinian banana</name>
    <name type="synonym">Musa ensete</name>
    <dbReference type="NCBI Taxonomy" id="4639"/>
    <lineage>
        <taxon>Eukaryota</taxon>
        <taxon>Viridiplantae</taxon>
        <taxon>Streptophyta</taxon>
        <taxon>Embryophyta</taxon>
        <taxon>Tracheophyta</taxon>
        <taxon>Spermatophyta</taxon>
        <taxon>Magnoliopsida</taxon>
        <taxon>Liliopsida</taxon>
        <taxon>Zingiberales</taxon>
        <taxon>Musaceae</taxon>
        <taxon>Ensete</taxon>
    </lineage>
</organism>
<gene>
    <name evidence="2" type="ORF">B296_00006995</name>
</gene>
<dbReference type="Proteomes" id="UP000287651">
    <property type="component" value="Unassembled WGS sequence"/>
</dbReference>
<comment type="caution">
    <text evidence="2">The sequence shown here is derived from an EMBL/GenBank/DDBJ whole genome shotgun (WGS) entry which is preliminary data.</text>
</comment>